<protein>
    <submittedName>
        <fullName evidence="1">Uncharacterized protein</fullName>
    </submittedName>
</protein>
<reference evidence="1" key="1">
    <citation type="submission" date="2014-09" db="EMBL/GenBank/DDBJ databases">
        <authorList>
            <person name="Magalhaes I.L.F."/>
            <person name="Oliveira U."/>
            <person name="Santos F.R."/>
            <person name="Vidigal T.H.D.A."/>
            <person name="Brescovit A.D."/>
            <person name="Santos A.J."/>
        </authorList>
    </citation>
    <scope>NUCLEOTIDE SEQUENCE</scope>
    <source>
        <tissue evidence="1">Shoot tissue taken approximately 20 cm above the soil surface</tissue>
    </source>
</reference>
<sequence length="67" mass="7761">MLTRINQGKKWARGVPKCDISQHCCTCTGLYTDRVAFQIPGRSLAFQMQMEIFQERQVPKKKRTCVV</sequence>
<organism evidence="1">
    <name type="scientific">Arundo donax</name>
    <name type="common">Giant reed</name>
    <name type="synonym">Donax arundinaceus</name>
    <dbReference type="NCBI Taxonomy" id="35708"/>
    <lineage>
        <taxon>Eukaryota</taxon>
        <taxon>Viridiplantae</taxon>
        <taxon>Streptophyta</taxon>
        <taxon>Embryophyta</taxon>
        <taxon>Tracheophyta</taxon>
        <taxon>Spermatophyta</taxon>
        <taxon>Magnoliopsida</taxon>
        <taxon>Liliopsida</taxon>
        <taxon>Poales</taxon>
        <taxon>Poaceae</taxon>
        <taxon>PACMAD clade</taxon>
        <taxon>Arundinoideae</taxon>
        <taxon>Arundineae</taxon>
        <taxon>Arundo</taxon>
    </lineage>
</organism>
<accession>A0A0A9DIY0</accession>
<dbReference type="EMBL" id="GBRH01211297">
    <property type="protein sequence ID" value="JAD86598.1"/>
    <property type="molecule type" value="Transcribed_RNA"/>
</dbReference>
<dbReference type="AlphaFoldDB" id="A0A0A9DIY0"/>
<name>A0A0A9DIY0_ARUDO</name>
<evidence type="ECO:0000313" key="1">
    <source>
        <dbReference type="EMBL" id="JAD86598.1"/>
    </source>
</evidence>
<reference evidence="1" key="2">
    <citation type="journal article" date="2015" name="Data Brief">
        <title>Shoot transcriptome of the giant reed, Arundo donax.</title>
        <authorList>
            <person name="Barrero R.A."/>
            <person name="Guerrero F.D."/>
            <person name="Moolhuijzen P."/>
            <person name="Goolsby J.A."/>
            <person name="Tidwell J."/>
            <person name="Bellgard S.E."/>
            <person name="Bellgard M.I."/>
        </authorList>
    </citation>
    <scope>NUCLEOTIDE SEQUENCE</scope>
    <source>
        <tissue evidence="1">Shoot tissue taken approximately 20 cm above the soil surface</tissue>
    </source>
</reference>
<proteinExistence type="predicted"/>